<dbReference type="GO" id="GO:0008800">
    <property type="term" value="F:beta-lactamase activity"/>
    <property type="evidence" value="ECO:0007669"/>
    <property type="project" value="InterPro"/>
</dbReference>
<dbReference type="Gene3D" id="3.40.710.10">
    <property type="entry name" value="DD-peptidase/beta-lactamase superfamily"/>
    <property type="match status" value="1"/>
</dbReference>
<accession>A0A1N6XT66</accession>
<dbReference type="AlphaFoldDB" id="A0A1N6XT66"/>
<dbReference type="EMBL" id="FTNF01000006">
    <property type="protein sequence ID" value="SIR05552.1"/>
    <property type="molecule type" value="Genomic_DNA"/>
</dbReference>
<evidence type="ECO:0000259" key="1">
    <source>
        <dbReference type="Pfam" id="PF13354"/>
    </source>
</evidence>
<dbReference type="SUPFAM" id="SSF56601">
    <property type="entry name" value="beta-lactamase/transpeptidase-like"/>
    <property type="match status" value="1"/>
</dbReference>
<reference evidence="2 3" key="1">
    <citation type="submission" date="2017-01" db="EMBL/GenBank/DDBJ databases">
        <authorList>
            <person name="Mah S.A."/>
            <person name="Swanson W.J."/>
            <person name="Moy G.W."/>
            <person name="Vacquier V.D."/>
        </authorList>
    </citation>
    <scope>NUCLEOTIDE SEQUENCE [LARGE SCALE GENOMIC DNA]</scope>
    <source>
        <strain evidence="2 3">DSM 45758</strain>
    </source>
</reference>
<gene>
    <name evidence="2" type="ORF">SAMN05444858_10610</name>
</gene>
<dbReference type="Proteomes" id="UP000186004">
    <property type="component" value="Unassembled WGS sequence"/>
</dbReference>
<dbReference type="InterPro" id="IPR000871">
    <property type="entry name" value="Beta-lactam_class-A"/>
</dbReference>
<dbReference type="PANTHER" id="PTHR35333:SF3">
    <property type="entry name" value="BETA-LACTAMASE-TYPE TRANSPEPTIDASE FOLD CONTAINING PROTEIN"/>
    <property type="match status" value="1"/>
</dbReference>
<evidence type="ECO:0000313" key="3">
    <source>
        <dbReference type="Proteomes" id="UP000186004"/>
    </source>
</evidence>
<dbReference type="InterPro" id="IPR012338">
    <property type="entry name" value="Beta-lactam/transpept-like"/>
</dbReference>
<proteinExistence type="predicted"/>
<dbReference type="InterPro" id="IPR045155">
    <property type="entry name" value="Beta-lactam_cat"/>
</dbReference>
<dbReference type="Pfam" id="PF13354">
    <property type="entry name" value="Beta-lactamase2"/>
    <property type="match status" value="1"/>
</dbReference>
<organism evidence="2 3">
    <name type="scientific">Micromonospora avicenniae</name>
    <dbReference type="NCBI Taxonomy" id="1198245"/>
    <lineage>
        <taxon>Bacteria</taxon>
        <taxon>Bacillati</taxon>
        <taxon>Actinomycetota</taxon>
        <taxon>Actinomycetes</taxon>
        <taxon>Micromonosporales</taxon>
        <taxon>Micromonosporaceae</taxon>
        <taxon>Micromonospora</taxon>
    </lineage>
</organism>
<dbReference type="GO" id="GO:0046677">
    <property type="term" value="P:response to antibiotic"/>
    <property type="evidence" value="ECO:0007669"/>
    <property type="project" value="InterPro"/>
</dbReference>
<name>A0A1N6XT66_9ACTN</name>
<dbReference type="PANTHER" id="PTHR35333">
    <property type="entry name" value="BETA-LACTAMASE"/>
    <property type="match status" value="1"/>
</dbReference>
<dbReference type="STRING" id="1198245.SAMN05444858_10610"/>
<evidence type="ECO:0000313" key="2">
    <source>
        <dbReference type="EMBL" id="SIR05552.1"/>
    </source>
</evidence>
<sequence length="311" mass="33261">MVVVPAVRRGYRAQVATVERVEGIFSRAGVTGNLHVVDLDGPGTGLPEVAVGADEQVVIASIFKILLVLEFARQVTDGQLDPTERVLVTAADRLGGWGLAGCDDDAEVSLRDLAYFAMSVSDNTAADLLLRRVGPDLLPMLAAELGLGRTRILGGPRQLVEVMLADVGARTEAEFARIFPTLSAERVRAMRVFDPERTTSSTARDITRLLGLIWRDEAGPAAACAMVRGWMARQLFWTRLAAGFPPGVRVSGKTGTLPGLHLEAGVAEYPDGGRYAIAVFARTAQLATRRIDVDLAMGEAARTAVEALRGE</sequence>
<feature type="domain" description="Beta-lactamase class A catalytic" evidence="1">
    <location>
        <begin position="35"/>
        <end position="280"/>
    </location>
</feature>
<protein>
    <submittedName>
        <fullName evidence="2">Beta-lactamase class A</fullName>
    </submittedName>
</protein>
<keyword evidence="3" id="KW-1185">Reference proteome</keyword>
<dbReference type="GO" id="GO:0030655">
    <property type="term" value="P:beta-lactam antibiotic catabolic process"/>
    <property type="evidence" value="ECO:0007669"/>
    <property type="project" value="InterPro"/>
</dbReference>